<dbReference type="InterPro" id="IPR001568">
    <property type="entry name" value="RNase_T2-like"/>
</dbReference>
<dbReference type="InterPro" id="IPR036430">
    <property type="entry name" value="RNase_T2-like_sf"/>
</dbReference>
<dbReference type="GO" id="GO:0033897">
    <property type="term" value="F:ribonuclease T2 activity"/>
    <property type="evidence" value="ECO:0007669"/>
    <property type="project" value="UniProtKB-EC"/>
</dbReference>
<dbReference type="OrthoDB" id="435754at2759"/>
<accession>A0A316USN6</accession>
<dbReference type="GO" id="GO:0003723">
    <property type="term" value="F:RNA binding"/>
    <property type="evidence" value="ECO:0007669"/>
    <property type="project" value="InterPro"/>
</dbReference>
<organism evidence="5 6">
    <name type="scientific">Jaminaea rosea</name>
    <dbReference type="NCBI Taxonomy" id="1569628"/>
    <lineage>
        <taxon>Eukaryota</taxon>
        <taxon>Fungi</taxon>
        <taxon>Dikarya</taxon>
        <taxon>Basidiomycota</taxon>
        <taxon>Ustilaginomycotina</taxon>
        <taxon>Exobasidiomycetes</taxon>
        <taxon>Microstromatales</taxon>
        <taxon>Microstromatales incertae sedis</taxon>
        <taxon>Jaminaea</taxon>
    </lineage>
</organism>
<name>A0A316USN6_9BASI</name>
<evidence type="ECO:0000256" key="4">
    <source>
        <dbReference type="SAM" id="SignalP"/>
    </source>
</evidence>
<dbReference type="EMBL" id="KZ819667">
    <property type="protein sequence ID" value="PWN27798.1"/>
    <property type="molecule type" value="Genomic_DNA"/>
</dbReference>
<evidence type="ECO:0000313" key="6">
    <source>
        <dbReference type="Proteomes" id="UP000245884"/>
    </source>
</evidence>
<dbReference type="AlphaFoldDB" id="A0A316USN6"/>
<proteinExistence type="inferred from homology"/>
<dbReference type="GO" id="GO:0005576">
    <property type="term" value="C:extracellular region"/>
    <property type="evidence" value="ECO:0007669"/>
    <property type="project" value="TreeGrafter"/>
</dbReference>
<dbReference type="PROSITE" id="PS00531">
    <property type="entry name" value="RNASE_T2_2"/>
    <property type="match status" value="1"/>
</dbReference>
<dbReference type="Gene3D" id="3.90.730.10">
    <property type="entry name" value="Ribonuclease T2-like"/>
    <property type="match status" value="1"/>
</dbReference>
<dbReference type="RefSeq" id="XP_025362410.1">
    <property type="nucleotide sequence ID" value="XM_025506158.1"/>
</dbReference>
<dbReference type="Pfam" id="PF00445">
    <property type="entry name" value="Ribonuclease_T2"/>
    <property type="match status" value="1"/>
</dbReference>
<evidence type="ECO:0000313" key="5">
    <source>
        <dbReference type="EMBL" id="PWN27798.1"/>
    </source>
</evidence>
<sequence>MMFTFTPTLLLTTLAGLASAFPSFNVPSCNPRDLTQLSCSAKYNVSTDSCCFNGALEPGQKESGLVLTTQFWDAQPSRGSKDSTTAHGLWPDYCDGTYPQYCSADSGIIAFGNNLTGIPSIIRKYNPPLASYLDQIYANDSSLMTHEYDKHATCFNTLRPQCQVTFPGGPSQQEQIVLSYFGEIANKFRSQPTYNWLKSEGITPSNTTTYTLAQFEQALTKHYGAKPFVGCNNRGSTFDEVWYYAHTYGPVVGGHYVPTNSTTKSSCTAATIKYLP</sequence>
<evidence type="ECO:0000256" key="1">
    <source>
        <dbReference type="ARBA" id="ARBA00007469"/>
    </source>
</evidence>
<evidence type="ECO:0000256" key="2">
    <source>
        <dbReference type="ARBA" id="ARBA00012571"/>
    </source>
</evidence>
<dbReference type="PANTHER" id="PTHR11240">
    <property type="entry name" value="RIBONUCLEASE T2"/>
    <property type="match status" value="1"/>
</dbReference>
<dbReference type="SUPFAM" id="SSF55895">
    <property type="entry name" value="Ribonuclease Rh-like"/>
    <property type="match status" value="1"/>
</dbReference>
<dbReference type="GO" id="GO:0006401">
    <property type="term" value="P:RNA catabolic process"/>
    <property type="evidence" value="ECO:0007669"/>
    <property type="project" value="TreeGrafter"/>
</dbReference>
<feature type="signal peptide" evidence="4">
    <location>
        <begin position="1"/>
        <end position="20"/>
    </location>
</feature>
<dbReference type="GeneID" id="37027981"/>
<comment type="similarity">
    <text evidence="1 3">Belongs to the RNase T2 family.</text>
</comment>
<protein>
    <recommendedName>
        <fullName evidence="2">ribonuclease T2</fullName>
        <ecNumber evidence="2">4.6.1.19</ecNumber>
    </recommendedName>
</protein>
<dbReference type="Proteomes" id="UP000245884">
    <property type="component" value="Unassembled WGS sequence"/>
</dbReference>
<reference evidence="5 6" key="1">
    <citation type="journal article" date="2018" name="Mol. Biol. Evol.">
        <title>Broad Genomic Sampling Reveals a Smut Pathogenic Ancestry of the Fungal Clade Ustilaginomycotina.</title>
        <authorList>
            <person name="Kijpornyongpan T."/>
            <person name="Mondo S.J."/>
            <person name="Barry K."/>
            <person name="Sandor L."/>
            <person name="Lee J."/>
            <person name="Lipzen A."/>
            <person name="Pangilinan J."/>
            <person name="LaButti K."/>
            <person name="Hainaut M."/>
            <person name="Henrissat B."/>
            <person name="Grigoriev I.V."/>
            <person name="Spatafora J.W."/>
            <person name="Aime M.C."/>
        </authorList>
    </citation>
    <scope>NUCLEOTIDE SEQUENCE [LARGE SCALE GENOMIC DNA]</scope>
    <source>
        <strain evidence="5 6">MCA 5214</strain>
    </source>
</reference>
<dbReference type="STRING" id="1569628.A0A316USN6"/>
<keyword evidence="6" id="KW-1185">Reference proteome</keyword>
<dbReference type="InterPro" id="IPR033130">
    <property type="entry name" value="RNase_T2_His_AS_2"/>
</dbReference>
<dbReference type="PANTHER" id="PTHR11240:SF22">
    <property type="entry name" value="RIBONUCLEASE T2"/>
    <property type="match status" value="1"/>
</dbReference>
<gene>
    <name evidence="5" type="ORF">BDZ90DRAFT_232185</name>
</gene>
<dbReference type="EC" id="4.6.1.19" evidence="2"/>
<feature type="non-terminal residue" evidence="5">
    <location>
        <position position="276"/>
    </location>
</feature>
<feature type="chain" id="PRO_5016290112" description="ribonuclease T2" evidence="4">
    <location>
        <begin position="21"/>
        <end position="276"/>
    </location>
</feature>
<keyword evidence="4" id="KW-0732">Signal</keyword>
<evidence type="ECO:0000256" key="3">
    <source>
        <dbReference type="RuleBase" id="RU004328"/>
    </source>
</evidence>